<dbReference type="RefSeq" id="WP_145242351.1">
    <property type="nucleotide sequence ID" value="NZ_CP036273.1"/>
</dbReference>
<organism evidence="6 7">
    <name type="scientific">Urbifossiella limnaea</name>
    <dbReference type="NCBI Taxonomy" id="2528023"/>
    <lineage>
        <taxon>Bacteria</taxon>
        <taxon>Pseudomonadati</taxon>
        <taxon>Planctomycetota</taxon>
        <taxon>Planctomycetia</taxon>
        <taxon>Gemmatales</taxon>
        <taxon>Gemmataceae</taxon>
        <taxon>Urbifossiella</taxon>
    </lineage>
</organism>
<evidence type="ECO:0000256" key="2">
    <source>
        <dbReference type="ARBA" id="ARBA00022777"/>
    </source>
</evidence>
<evidence type="ECO:0000256" key="1">
    <source>
        <dbReference type="ARBA" id="ARBA00022679"/>
    </source>
</evidence>
<dbReference type="EC" id="2.7.1.23" evidence="6"/>
<dbReference type="InterPro" id="IPR017437">
    <property type="entry name" value="ATP-NAD_kinase_PpnK-typ_C"/>
</dbReference>
<evidence type="ECO:0000313" key="6">
    <source>
        <dbReference type="EMBL" id="QDU22537.1"/>
    </source>
</evidence>
<gene>
    <name evidence="6" type="primary">ppnK</name>
    <name evidence="6" type="ORF">ETAA1_45190</name>
</gene>
<keyword evidence="3" id="KW-0521">NADP</keyword>
<dbReference type="Gene3D" id="3.40.50.620">
    <property type="entry name" value="HUPs"/>
    <property type="match status" value="1"/>
</dbReference>
<dbReference type="SUPFAM" id="SSF52374">
    <property type="entry name" value="Nucleotidylyl transferase"/>
    <property type="match status" value="1"/>
</dbReference>
<evidence type="ECO:0000256" key="5">
    <source>
        <dbReference type="ARBA" id="ARBA00047925"/>
    </source>
</evidence>
<keyword evidence="4" id="KW-0520">NAD</keyword>
<dbReference type="EMBL" id="CP036273">
    <property type="protein sequence ID" value="QDU22537.1"/>
    <property type="molecule type" value="Genomic_DNA"/>
</dbReference>
<dbReference type="OrthoDB" id="9774737at2"/>
<dbReference type="KEGG" id="uli:ETAA1_45190"/>
<keyword evidence="7" id="KW-1185">Reference proteome</keyword>
<dbReference type="GO" id="GO:0019674">
    <property type="term" value="P:NAD+ metabolic process"/>
    <property type="evidence" value="ECO:0007669"/>
    <property type="project" value="InterPro"/>
</dbReference>
<protein>
    <submittedName>
        <fullName evidence="6">Putative inorganic polyphosphate/ATP-NAD kinase</fullName>
        <ecNumber evidence="6">2.7.1.23</ecNumber>
    </submittedName>
</protein>
<dbReference type="InterPro" id="IPR002504">
    <property type="entry name" value="NADK"/>
</dbReference>
<dbReference type="GO" id="GO:0051287">
    <property type="term" value="F:NAD binding"/>
    <property type="evidence" value="ECO:0007669"/>
    <property type="project" value="UniProtKB-ARBA"/>
</dbReference>
<dbReference type="Proteomes" id="UP000319576">
    <property type="component" value="Chromosome"/>
</dbReference>
<dbReference type="InterPro" id="IPR016064">
    <property type="entry name" value="NAD/diacylglycerol_kinase_sf"/>
</dbReference>
<evidence type="ECO:0000256" key="3">
    <source>
        <dbReference type="ARBA" id="ARBA00022857"/>
    </source>
</evidence>
<dbReference type="GO" id="GO:0006741">
    <property type="term" value="P:NADP+ biosynthetic process"/>
    <property type="evidence" value="ECO:0007669"/>
    <property type="project" value="InterPro"/>
</dbReference>
<dbReference type="Gene3D" id="2.60.200.30">
    <property type="entry name" value="Probable inorganic polyphosphate/atp-NAD kinase, domain 2"/>
    <property type="match status" value="1"/>
</dbReference>
<dbReference type="PANTHER" id="PTHR20275:SF0">
    <property type="entry name" value="NAD KINASE"/>
    <property type="match status" value="1"/>
</dbReference>
<dbReference type="GO" id="GO:0005524">
    <property type="term" value="F:ATP binding"/>
    <property type="evidence" value="ECO:0007669"/>
    <property type="project" value="UniProtKB-ARBA"/>
</dbReference>
<dbReference type="InterPro" id="IPR014729">
    <property type="entry name" value="Rossmann-like_a/b/a_fold"/>
</dbReference>
<dbReference type="PANTHER" id="PTHR20275">
    <property type="entry name" value="NAD KINASE"/>
    <property type="match status" value="1"/>
</dbReference>
<comment type="catalytic activity">
    <reaction evidence="5">
        <text>NAD(+) + ATP = ADP + NADP(+) + H(+)</text>
        <dbReference type="Rhea" id="RHEA:18629"/>
        <dbReference type="ChEBI" id="CHEBI:15378"/>
        <dbReference type="ChEBI" id="CHEBI:30616"/>
        <dbReference type="ChEBI" id="CHEBI:57540"/>
        <dbReference type="ChEBI" id="CHEBI:58349"/>
        <dbReference type="ChEBI" id="CHEBI:456216"/>
        <dbReference type="EC" id="2.7.1.23"/>
    </reaction>
</comment>
<name>A0A517XYE4_9BACT</name>
<dbReference type="Gene3D" id="3.40.50.10330">
    <property type="entry name" value="Probable inorganic polyphosphate/atp-NAD kinase, domain 1"/>
    <property type="match status" value="1"/>
</dbReference>
<dbReference type="Pfam" id="PF01513">
    <property type="entry name" value="NAD_kinase"/>
    <property type="match status" value="1"/>
</dbReference>
<proteinExistence type="predicted"/>
<reference evidence="6 7" key="1">
    <citation type="submission" date="2019-02" db="EMBL/GenBank/DDBJ databases">
        <title>Deep-cultivation of Planctomycetes and their phenomic and genomic characterization uncovers novel biology.</title>
        <authorList>
            <person name="Wiegand S."/>
            <person name="Jogler M."/>
            <person name="Boedeker C."/>
            <person name="Pinto D."/>
            <person name="Vollmers J."/>
            <person name="Rivas-Marin E."/>
            <person name="Kohn T."/>
            <person name="Peeters S.H."/>
            <person name="Heuer A."/>
            <person name="Rast P."/>
            <person name="Oberbeckmann S."/>
            <person name="Bunk B."/>
            <person name="Jeske O."/>
            <person name="Meyerdierks A."/>
            <person name="Storesund J.E."/>
            <person name="Kallscheuer N."/>
            <person name="Luecker S."/>
            <person name="Lage O.M."/>
            <person name="Pohl T."/>
            <person name="Merkel B.J."/>
            <person name="Hornburger P."/>
            <person name="Mueller R.-W."/>
            <person name="Bruemmer F."/>
            <person name="Labrenz M."/>
            <person name="Spormann A.M."/>
            <person name="Op den Camp H."/>
            <person name="Overmann J."/>
            <person name="Amann R."/>
            <person name="Jetten M.S.M."/>
            <person name="Mascher T."/>
            <person name="Medema M.H."/>
            <person name="Devos D.P."/>
            <person name="Kaster A.-K."/>
            <person name="Ovreas L."/>
            <person name="Rohde M."/>
            <person name="Galperin M.Y."/>
            <person name="Jogler C."/>
        </authorList>
    </citation>
    <scope>NUCLEOTIDE SEQUENCE [LARGE SCALE GENOMIC DNA]</scope>
    <source>
        <strain evidence="6 7">ETA_A1</strain>
    </source>
</reference>
<evidence type="ECO:0000313" key="7">
    <source>
        <dbReference type="Proteomes" id="UP000319576"/>
    </source>
</evidence>
<evidence type="ECO:0000256" key="4">
    <source>
        <dbReference type="ARBA" id="ARBA00023027"/>
    </source>
</evidence>
<dbReference type="AlphaFoldDB" id="A0A517XYE4"/>
<accession>A0A517XYE4</accession>
<dbReference type="GO" id="GO:0003951">
    <property type="term" value="F:NAD+ kinase activity"/>
    <property type="evidence" value="ECO:0007669"/>
    <property type="project" value="UniProtKB-EC"/>
</dbReference>
<keyword evidence="1 6" id="KW-0808">Transferase</keyword>
<keyword evidence="2 6" id="KW-0418">Kinase</keyword>
<dbReference type="InterPro" id="IPR017438">
    <property type="entry name" value="ATP-NAD_kinase_N"/>
</dbReference>
<dbReference type="SUPFAM" id="SSF111331">
    <property type="entry name" value="NAD kinase/diacylglycerol kinase-like"/>
    <property type="match status" value="1"/>
</dbReference>
<sequence>MTDLATAARRAAADPDDPAAVGAVLAAARALCAARGWDADELAAAAQVEPPPDAVPVPAVLSARRIALYAGYFDPPTRFHRDGADRLRAGGFAEVVLRPDFPRPDRPEAEHAASIHRAVMTDLAFADAPGVTIDLDDLDDQRFTPHAALERKYAARGEVWHVVSDEFVAGGAEGTSVVQTRWEDGARMWQQSRFVVYHPPGSPPAAADLPPHHQLLEIDGHMPTADVRAMVFNGGADAIEGFVCPSVAEYIRRHGLFTSAIPRGEVRTRFDRPRLLIVCGPQKEAQDRAAAFRHLEDPDPNLILVVGGDGTMLHAIRQHWRLRRPFLGLNAGHLGHLMNEIVSADLHGAEFVLHRMPMLRVDYVTDDGVEGRGLGFNDAWVERDSGQGAWLRVDVDGETRLKKVVCDGLLMATPSGSSAYARAMGGTPVPLSSPVLTLAGSNVFHPRFWKPLALPDDTVVKMTSTGDPGKRPVRGFLDGLPLGRVTAMEVRVSQVAAVELAFTPAFDLSARLLRSLFPPDEGY</sequence>